<evidence type="ECO:0008006" key="3">
    <source>
        <dbReference type="Google" id="ProtNLM"/>
    </source>
</evidence>
<dbReference type="RefSeq" id="WP_144928488.1">
    <property type="nucleotide sequence ID" value="NZ_JBHSMC010000043.1"/>
</dbReference>
<protein>
    <recommendedName>
        <fullName evidence="3">(2Fe-2S)-binding protein</fullName>
    </recommendedName>
</protein>
<reference evidence="2" key="1">
    <citation type="journal article" date="2019" name="Int. J. Syst. Evol. Microbiol.">
        <title>The Global Catalogue of Microorganisms (GCM) 10K type strain sequencing project: providing services to taxonomists for standard genome sequencing and annotation.</title>
        <authorList>
            <consortium name="The Broad Institute Genomics Platform"/>
            <consortium name="The Broad Institute Genome Sequencing Center for Infectious Disease"/>
            <person name="Wu L."/>
            <person name="Ma J."/>
        </authorList>
    </citation>
    <scope>NUCLEOTIDE SEQUENCE [LARGE SCALE GENOMIC DNA]</scope>
    <source>
        <strain evidence="2">CGMCC 1.12237</strain>
    </source>
</reference>
<accession>A0ABW0LLX7</accession>
<keyword evidence="2" id="KW-1185">Reference proteome</keyword>
<evidence type="ECO:0000313" key="1">
    <source>
        <dbReference type="EMBL" id="MFC5466895.1"/>
    </source>
</evidence>
<evidence type="ECO:0000313" key="2">
    <source>
        <dbReference type="Proteomes" id="UP001596147"/>
    </source>
</evidence>
<dbReference type="Proteomes" id="UP001596147">
    <property type="component" value="Unassembled WGS sequence"/>
</dbReference>
<sequence>MEQVCKSCTHNVHISASDIANMLDDAVQNGIDLVSEEVYQERLGICRNCPSLQYGTTCMHSGSLVEYRAKIPESKCPKPNDRRW</sequence>
<dbReference type="EMBL" id="JBHSMC010000043">
    <property type="protein sequence ID" value="MFC5466895.1"/>
    <property type="molecule type" value="Genomic_DNA"/>
</dbReference>
<gene>
    <name evidence="1" type="ORF">ACFPM4_19400</name>
</gene>
<proteinExistence type="predicted"/>
<organism evidence="1 2">
    <name type="scientific">Lederbergia graminis</name>
    <dbReference type="NCBI Taxonomy" id="735518"/>
    <lineage>
        <taxon>Bacteria</taxon>
        <taxon>Bacillati</taxon>
        <taxon>Bacillota</taxon>
        <taxon>Bacilli</taxon>
        <taxon>Bacillales</taxon>
        <taxon>Bacillaceae</taxon>
        <taxon>Lederbergia</taxon>
    </lineage>
</organism>
<comment type="caution">
    <text evidence="1">The sequence shown here is derived from an EMBL/GenBank/DDBJ whole genome shotgun (WGS) entry which is preliminary data.</text>
</comment>
<name>A0ABW0LLX7_9BACI</name>